<dbReference type="Gene3D" id="3.40.50.1580">
    <property type="entry name" value="Nucleoside phosphorylase domain"/>
    <property type="match status" value="1"/>
</dbReference>
<dbReference type="EMBL" id="BNCI01000002">
    <property type="protein sequence ID" value="GHF30408.1"/>
    <property type="molecule type" value="Genomic_DNA"/>
</dbReference>
<dbReference type="PIRSF" id="PIRSF000477">
    <property type="entry name" value="PurNPase"/>
    <property type="match status" value="1"/>
</dbReference>
<accession>A0A919AYW9</accession>
<dbReference type="CDD" id="cd09009">
    <property type="entry name" value="PNP-EcPNPII_like"/>
    <property type="match status" value="1"/>
</dbReference>
<dbReference type="PANTHER" id="PTHR11904:SF9">
    <property type="entry name" value="PURINE NUCLEOSIDE PHOSPHORYLASE-RELATED"/>
    <property type="match status" value="1"/>
</dbReference>
<evidence type="ECO:0000256" key="1">
    <source>
        <dbReference type="ARBA" id="ARBA00005058"/>
    </source>
</evidence>
<evidence type="ECO:0000256" key="6">
    <source>
        <dbReference type="PIRSR" id="PIRSR000477-2"/>
    </source>
</evidence>
<dbReference type="GO" id="GO:0009116">
    <property type="term" value="P:nucleoside metabolic process"/>
    <property type="evidence" value="ECO:0007669"/>
    <property type="project" value="InterPro"/>
</dbReference>
<feature type="binding site" evidence="6">
    <location>
        <position position="220"/>
    </location>
    <ligand>
        <name>phosphate</name>
        <dbReference type="ChEBI" id="CHEBI:43474"/>
    </ligand>
</feature>
<feature type="binding site" evidence="6">
    <location>
        <begin position="89"/>
        <end position="91"/>
    </location>
    <ligand>
        <name>phosphate</name>
        <dbReference type="ChEBI" id="CHEBI:43474"/>
    </ligand>
</feature>
<keyword evidence="3 5" id="KW-0328">Glycosyltransferase</keyword>
<dbReference type="NCBIfam" id="TIGR01697">
    <property type="entry name" value="PNPH-PUNA-XAPA"/>
    <property type="match status" value="1"/>
</dbReference>
<keyword evidence="9" id="KW-1185">Reference proteome</keyword>
<dbReference type="GO" id="GO:0005737">
    <property type="term" value="C:cytoplasm"/>
    <property type="evidence" value="ECO:0007669"/>
    <property type="project" value="TreeGrafter"/>
</dbReference>
<comment type="pathway">
    <text evidence="1 5">Purine metabolism; purine nucleoside salvage.</text>
</comment>
<dbReference type="EC" id="2.4.2.1" evidence="5"/>
<organism evidence="8 9">
    <name type="scientific">Kordiimonas sediminis</name>
    <dbReference type="NCBI Taxonomy" id="1735581"/>
    <lineage>
        <taxon>Bacteria</taxon>
        <taxon>Pseudomonadati</taxon>
        <taxon>Pseudomonadota</taxon>
        <taxon>Alphaproteobacteria</taxon>
        <taxon>Kordiimonadales</taxon>
        <taxon>Kordiimonadaceae</taxon>
        <taxon>Kordiimonas</taxon>
    </lineage>
</organism>
<dbReference type="AlphaFoldDB" id="A0A919AYW9"/>
<feature type="binding site" evidence="6">
    <location>
        <position position="201"/>
    </location>
    <ligand>
        <name>a purine D-ribonucleoside</name>
        <dbReference type="ChEBI" id="CHEBI:142355"/>
    </ligand>
</feature>
<comment type="similarity">
    <text evidence="2 5">Belongs to the PNP/MTAP phosphorylase family.</text>
</comment>
<dbReference type="InterPro" id="IPR035994">
    <property type="entry name" value="Nucleoside_phosphorylase_sf"/>
</dbReference>
<dbReference type="NCBIfam" id="NF006054">
    <property type="entry name" value="PRK08202.1"/>
    <property type="match status" value="1"/>
</dbReference>
<dbReference type="InterPro" id="IPR011268">
    <property type="entry name" value="Purine_phosphorylase"/>
</dbReference>
<evidence type="ECO:0000256" key="5">
    <source>
        <dbReference type="PIRNR" id="PIRNR000477"/>
    </source>
</evidence>
<sequence length="281" mass="30094">MSTDATLNATYEEVMDCAAFIKANYAGEMPKVALVLGSGLNQMADELTDAVRFPYHGLPNFPTPTVEGHSGVLHLGKLGGTPVAFLQGRVHGYEGQSEQKLAFATRVMWAIGIETLILTNAAGSLNPEAGPGNLMLITDHINNMGLNPLVGPNDDRFGPRFKDMTYCWDPKHNDTLRACAKGLDINLFEGVYVGMRGPNFETPAEIKMWQTLGGGAVGMSTIPEALAGHHCGLRICGISTMTNYGAGIMPEELNHEEVMEFGAIAAVNLAKLLTAFINKVG</sequence>
<dbReference type="GO" id="GO:0004731">
    <property type="term" value="F:purine-nucleoside phosphorylase activity"/>
    <property type="evidence" value="ECO:0007669"/>
    <property type="project" value="UniProtKB-EC"/>
</dbReference>
<comment type="caution">
    <text evidence="8">The sequence shown here is derived from an EMBL/GenBank/DDBJ whole genome shotgun (WGS) entry which is preliminary data.</text>
</comment>
<dbReference type="Pfam" id="PF01048">
    <property type="entry name" value="PNP_UDP_1"/>
    <property type="match status" value="1"/>
</dbReference>
<comment type="function">
    <text evidence="5">The purine nucleoside phosphorylases catalyze the phosphorolytic breakdown of the N-glycosidic bond in the beta-(deoxy)ribonucleoside molecules, with the formation of the corresponding free purine bases and pentose-1-phosphate.</text>
</comment>
<reference evidence="8" key="2">
    <citation type="submission" date="2020-09" db="EMBL/GenBank/DDBJ databases">
        <authorList>
            <person name="Sun Q."/>
            <person name="Kim S."/>
        </authorList>
    </citation>
    <scope>NUCLEOTIDE SEQUENCE</scope>
    <source>
        <strain evidence="8">KCTC 42590</strain>
    </source>
</reference>
<feature type="binding site" evidence="6">
    <location>
        <position position="121"/>
    </location>
    <ligand>
        <name>phosphate</name>
        <dbReference type="ChEBI" id="CHEBI:43474"/>
    </ligand>
</feature>
<name>A0A919AYW9_9PROT</name>
<gene>
    <name evidence="8" type="primary">deoD</name>
    <name evidence="8" type="ORF">GCM10017044_27240</name>
</gene>
<dbReference type="RefSeq" id="WP_229819442.1">
    <property type="nucleotide sequence ID" value="NZ_BNCI01000002.1"/>
</dbReference>
<feature type="binding site" evidence="6">
    <location>
        <position position="38"/>
    </location>
    <ligand>
        <name>phosphate</name>
        <dbReference type="ChEBI" id="CHEBI:43474"/>
    </ligand>
</feature>
<evidence type="ECO:0000256" key="2">
    <source>
        <dbReference type="ARBA" id="ARBA00006751"/>
    </source>
</evidence>
<dbReference type="SUPFAM" id="SSF53167">
    <property type="entry name" value="Purine and uridine phosphorylases"/>
    <property type="match status" value="1"/>
</dbReference>
<evidence type="ECO:0000313" key="8">
    <source>
        <dbReference type="EMBL" id="GHF30408.1"/>
    </source>
</evidence>
<dbReference type="Proteomes" id="UP000630923">
    <property type="component" value="Unassembled WGS sequence"/>
</dbReference>
<feature type="domain" description="Nucleoside phosphorylase" evidence="7">
    <location>
        <begin position="31"/>
        <end position="277"/>
    </location>
</feature>
<feature type="binding site" evidence="6">
    <location>
        <position position="69"/>
    </location>
    <ligand>
        <name>phosphate</name>
        <dbReference type="ChEBI" id="CHEBI:43474"/>
    </ligand>
</feature>
<dbReference type="PANTHER" id="PTHR11904">
    <property type="entry name" value="METHYLTHIOADENOSINE/PURINE NUCLEOSIDE PHOSPHORYLASE"/>
    <property type="match status" value="1"/>
</dbReference>
<evidence type="ECO:0000313" key="9">
    <source>
        <dbReference type="Proteomes" id="UP000630923"/>
    </source>
</evidence>
<dbReference type="InterPro" id="IPR011270">
    <property type="entry name" value="Pur_Nuc_Pase_Ino/Guo-sp"/>
</dbReference>
<proteinExistence type="inferred from homology"/>
<dbReference type="InterPro" id="IPR000845">
    <property type="entry name" value="Nucleoside_phosphorylase_d"/>
</dbReference>
<evidence type="ECO:0000259" key="7">
    <source>
        <dbReference type="Pfam" id="PF01048"/>
    </source>
</evidence>
<protein>
    <recommendedName>
        <fullName evidence="5">Purine nucleoside phosphorylase</fullName>
        <ecNumber evidence="5">2.4.2.1</ecNumber>
    </recommendedName>
    <alternativeName>
        <fullName evidence="5">Inosine-guanosine phosphorylase</fullName>
    </alternativeName>
</protein>
<evidence type="ECO:0000256" key="4">
    <source>
        <dbReference type="ARBA" id="ARBA00022679"/>
    </source>
</evidence>
<dbReference type="NCBIfam" id="TIGR01700">
    <property type="entry name" value="PNPH"/>
    <property type="match status" value="1"/>
</dbReference>
<evidence type="ECO:0000256" key="3">
    <source>
        <dbReference type="ARBA" id="ARBA00022676"/>
    </source>
</evidence>
<feature type="binding site" evidence="6">
    <location>
        <position position="243"/>
    </location>
    <ligand>
        <name>a purine D-ribonucleoside</name>
        <dbReference type="ChEBI" id="CHEBI:142355"/>
    </ligand>
</feature>
<reference evidence="8" key="1">
    <citation type="journal article" date="2014" name="Int. J. Syst. Evol. Microbiol.">
        <title>Complete genome sequence of Corynebacterium casei LMG S-19264T (=DSM 44701T), isolated from a smear-ripened cheese.</title>
        <authorList>
            <consortium name="US DOE Joint Genome Institute (JGI-PGF)"/>
            <person name="Walter F."/>
            <person name="Albersmeier A."/>
            <person name="Kalinowski J."/>
            <person name="Ruckert C."/>
        </authorList>
    </citation>
    <scope>NUCLEOTIDE SEQUENCE</scope>
    <source>
        <strain evidence="8">KCTC 42590</strain>
    </source>
</reference>
<keyword evidence="4 5" id="KW-0808">Transferase</keyword>